<protein>
    <submittedName>
        <fullName evidence="2">Uncharacterized protein</fullName>
    </submittedName>
</protein>
<proteinExistence type="predicted"/>
<organism evidence="2 3">
    <name type="scientific">Brachionus plicatilis</name>
    <name type="common">Marine rotifer</name>
    <name type="synonym">Brachionus muelleri</name>
    <dbReference type="NCBI Taxonomy" id="10195"/>
    <lineage>
        <taxon>Eukaryota</taxon>
        <taxon>Metazoa</taxon>
        <taxon>Spiralia</taxon>
        <taxon>Gnathifera</taxon>
        <taxon>Rotifera</taxon>
        <taxon>Eurotatoria</taxon>
        <taxon>Monogononta</taxon>
        <taxon>Pseudotrocha</taxon>
        <taxon>Ploima</taxon>
        <taxon>Brachionidae</taxon>
        <taxon>Brachionus</taxon>
    </lineage>
</organism>
<comment type="caution">
    <text evidence="2">The sequence shown here is derived from an EMBL/GenBank/DDBJ whole genome shotgun (WGS) entry which is preliminary data.</text>
</comment>
<dbReference type="Proteomes" id="UP000276133">
    <property type="component" value="Unassembled WGS sequence"/>
</dbReference>
<evidence type="ECO:0000313" key="2">
    <source>
        <dbReference type="EMBL" id="RNA33020.1"/>
    </source>
</evidence>
<feature type="compositionally biased region" description="Basic and acidic residues" evidence="1">
    <location>
        <begin position="303"/>
        <end position="315"/>
    </location>
</feature>
<feature type="compositionally biased region" description="Gly residues" evidence="1">
    <location>
        <begin position="1"/>
        <end position="12"/>
    </location>
</feature>
<feature type="compositionally biased region" description="Polar residues" evidence="1">
    <location>
        <begin position="142"/>
        <end position="157"/>
    </location>
</feature>
<accession>A0A3M7SBZ1</accession>
<feature type="compositionally biased region" description="Polar residues" evidence="1">
    <location>
        <begin position="410"/>
        <end position="426"/>
    </location>
</feature>
<dbReference type="EMBL" id="REGN01001710">
    <property type="protein sequence ID" value="RNA33020.1"/>
    <property type="molecule type" value="Genomic_DNA"/>
</dbReference>
<evidence type="ECO:0000313" key="3">
    <source>
        <dbReference type="Proteomes" id="UP000276133"/>
    </source>
</evidence>
<feature type="compositionally biased region" description="Polar residues" evidence="1">
    <location>
        <begin position="350"/>
        <end position="369"/>
    </location>
</feature>
<feature type="compositionally biased region" description="Basic and acidic residues" evidence="1">
    <location>
        <begin position="208"/>
        <end position="233"/>
    </location>
</feature>
<gene>
    <name evidence="2" type="ORF">BpHYR1_007845</name>
</gene>
<feature type="compositionally biased region" description="Gly residues" evidence="1">
    <location>
        <begin position="19"/>
        <end position="28"/>
    </location>
</feature>
<reference evidence="2 3" key="1">
    <citation type="journal article" date="2018" name="Sci. Rep.">
        <title>Genomic signatures of local adaptation to the degree of environmental predictability in rotifers.</title>
        <authorList>
            <person name="Franch-Gras L."/>
            <person name="Hahn C."/>
            <person name="Garcia-Roger E.M."/>
            <person name="Carmona M.J."/>
            <person name="Serra M."/>
            <person name="Gomez A."/>
        </authorList>
    </citation>
    <scope>NUCLEOTIDE SEQUENCE [LARGE SCALE GENOMIC DNA]</scope>
    <source>
        <strain evidence="2">HYR1</strain>
    </source>
</reference>
<keyword evidence="3" id="KW-1185">Reference proteome</keyword>
<sequence>KGPSGGPSGGPSRGLSKGPSGGPSGGPSRGLSKGPSGGPSNASMAESKGPISEFIPGDSARSSSNPPRSQNATRTIEQIPGSLKPSSKPKSSFPHSSKKSARPSGLGSGPGEKGFNSKGFPGTRGLSELPSRSGDPSGKPGRSQSSMPGPSGKQSSAPGKVLGLGGPSAKSGSSFKPGKSEFTPSVNDLPPESYLESPSRRTSGKPGKSQEDFNKDIKNKPGSRFERPDHQGDDTNTLNIYSRKNFTGPDSDKPLFRHSSVKSGPKDDRLGQDSFSDNPFENKSLLGSQSSGSSSQPFLVHKRPADRSKSFEKKSSNSSVNPLEPDSKYLDGDLSDYGASENPEEKIKSGSCSQGTPVSRQKSGNSFHNPLSGLKTFNRFNHHLDSDYSNYFSENSVKDKSFSDVIPLECSSQPSLSNTTDLNSSKPVFRPKTEASLNRPDSKHLSQKPSSFQKFGQDDSFKKSGSSSSKPCQGVKNSFSGSCPFLSSVFENLPKKSPDVISSMLFNDKPITDFKTHRKILEPLEPRRDYSNNKSGINSLGLVESNLVNKASQLSLQDKRPTDRSDSFYFQPFESSELSLHTSNPIEKKSSVFSFKRSAEHDAKPRSNSYFSKSFENSKLFDKNSEPYLSNIYRIL</sequence>
<feature type="compositionally biased region" description="Low complexity" evidence="1">
    <location>
        <begin position="284"/>
        <end position="296"/>
    </location>
</feature>
<feature type="region of interest" description="Disordered" evidence="1">
    <location>
        <begin position="410"/>
        <end position="474"/>
    </location>
</feature>
<feature type="region of interest" description="Disordered" evidence="1">
    <location>
        <begin position="1"/>
        <end position="375"/>
    </location>
</feature>
<name>A0A3M7SBZ1_BRAPC</name>
<feature type="compositionally biased region" description="Low complexity" evidence="1">
    <location>
        <begin position="80"/>
        <end position="95"/>
    </location>
</feature>
<evidence type="ECO:0000256" key="1">
    <source>
        <dbReference type="SAM" id="MobiDB-lite"/>
    </source>
</evidence>
<feature type="non-terminal residue" evidence="2">
    <location>
        <position position="1"/>
    </location>
</feature>
<feature type="compositionally biased region" description="Polar residues" evidence="1">
    <location>
        <begin position="60"/>
        <end position="76"/>
    </location>
</feature>
<feature type="compositionally biased region" description="Polar residues" evidence="1">
    <location>
        <begin position="234"/>
        <end position="245"/>
    </location>
</feature>
<feature type="compositionally biased region" description="Low complexity" evidence="1">
    <location>
        <begin position="29"/>
        <end position="40"/>
    </location>
</feature>
<dbReference type="AlphaFoldDB" id="A0A3M7SBZ1"/>